<protein>
    <submittedName>
        <fullName evidence="1">Uncharacterized protein</fullName>
    </submittedName>
</protein>
<feature type="non-terminal residue" evidence="1">
    <location>
        <position position="142"/>
    </location>
</feature>
<gene>
    <name evidence="1" type="ORF">RhiirA4_412915</name>
</gene>
<organism evidence="1 2">
    <name type="scientific">Rhizophagus irregularis</name>
    <dbReference type="NCBI Taxonomy" id="588596"/>
    <lineage>
        <taxon>Eukaryota</taxon>
        <taxon>Fungi</taxon>
        <taxon>Fungi incertae sedis</taxon>
        <taxon>Mucoromycota</taxon>
        <taxon>Glomeromycotina</taxon>
        <taxon>Glomeromycetes</taxon>
        <taxon>Glomerales</taxon>
        <taxon>Glomeraceae</taxon>
        <taxon>Rhizophagus</taxon>
    </lineage>
</organism>
<sequence length="142" mass="16296">MDFLSRGGACKHLRASVLWINWLRLQSSQLQYYHLLDHRSLPYISLPSRDDAIKKVKDHQNKLALSYIKDQYIDEKDFNNNYIQNNTEIQSSCLHTQIHKLATSPSTSSPSRVYSFQPEETMLTGSLNIKQDAAPSTLSPSR</sequence>
<reference evidence="1 2" key="1">
    <citation type="submission" date="2015-10" db="EMBL/GenBank/DDBJ databases">
        <title>Genome analyses suggest a sexual origin of heterokaryosis in a supposedly ancient asexual fungus.</title>
        <authorList>
            <person name="Ropars J."/>
            <person name="Sedzielewska K."/>
            <person name="Noel J."/>
            <person name="Charron P."/>
            <person name="Farinelli L."/>
            <person name="Marton T."/>
            <person name="Kruger M."/>
            <person name="Pelin A."/>
            <person name="Brachmann A."/>
            <person name="Corradi N."/>
        </authorList>
    </citation>
    <scope>NUCLEOTIDE SEQUENCE [LARGE SCALE GENOMIC DNA]</scope>
    <source>
        <strain evidence="1 2">A4</strain>
    </source>
</reference>
<evidence type="ECO:0000313" key="1">
    <source>
        <dbReference type="EMBL" id="PKY61291.1"/>
    </source>
</evidence>
<proteinExistence type="predicted"/>
<name>A0A2I1HQX6_9GLOM</name>
<dbReference type="EMBL" id="LLXI01005162">
    <property type="protein sequence ID" value="PKY61291.1"/>
    <property type="molecule type" value="Genomic_DNA"/>
</dbReference>
<evidence type="ECO:0000313" key="2">
    <source>
        <dbReference type="Proteomes" id="UP000234323"/>
    </source>
</evidence>
<dbReference type="VEuPathDB" id="FungiDB:FUN_011753"/>
<keyword evidence="2" id="KW-1185">Reference proteome</keyword>
<dbReference type="AlphaFoldDB" id="A0A2I1HQX6"/>
<comment type="caution">
    <text evidence="1">The sequence shown here is derived from an EMBL/GenBank/DDBJ whole genome shotgun (WGS) entry which is preliminary data.</text>
</comment>
<accession>A0A2I1HQX6</accession>
<dbReference type="Proteomes" id="UP000234323">
    <property type="component" value="Unassembled WGS sequence"/>
</dbReference>